<evidence type="ECO:0000256" key="1">
    <source>
        <dbReference type="SAM" id="Phobius"/>
    </source>
</evidence>
<accession>A0A376NZ06</accession>
<keyword evidence="1" id="KW-0472">Membrane</keyword>
<gene>
    <name evidence="2" type="ORF">NCTC11341_03003</name>
</gene>
<evidence type="ECO:0000313" key="2">
    <source>
        <dbReference type="EMBL" id="STH71380.1"/>
    </source>
</evidence>
<keyword evidence="1" id="KW-0812">Transmembrane</keyword>
<keyword evidence="1" id="KW-1133">Transmembrane helix</keyword>
<sequence>MEAGVTCQNIIFVIIYKENNQLKQSGQSARTAYYFNGLLIFAYSNGLIPLSLFASRKSAHHCSISRRSSRCSAYGYTQHVHHYAPDGSSDVPQHRGTTNLIQSMHCTPSPGIHGHRHPGLCHTPSPSGLYLQYLYERILFARHPLF</sequence>
<proteinExistence type="predicted"/>
<evidence type="ECO:0000313" key="3">
    <source>
        <dbReference type="Proteomes" id="UP000254428"/>
    </source>
</evidence>
<feature type="transmembrane region" description="Helical" evidence="1">
    <location>
        <begin position="33"/>
        <end position="54"/>
    </location>
</feature>
<name>A0A376NZ06_ECOLX</name>
<dbReference type="AlphaFoldDB" id="A0A376NZ06"/>
<reference evidence="2 3" key="1">
    <citation type="submission" date="2018-06" db="EMBL/GenBank/DDBJ databases">
        <authorList>
            <consortium name="Pathogen Informatics"/>
            <person name="Doyle S."/>
        </authorList>
    </citation>
    <scope>NUCLEOTIDE SEQUENCE [LARGE SCALE GENOMIC DNA]</scope>
    <source>
        <strain evidence="2 3">NCTC11341</strain>
    </source>
</reference>
<dbReference type="EMBL" id="UGBT01000002">
    <property type="protein sequence ID" value="STH71380.1"/>
    <property type="molecule type" value="Genomic_DNA"/>
</dbReference>
<dbReference type="Proteomes" id="UP000254428">
    <property type="component" value="Unassembled WGS sequence"/>
</dbReference>
<protein>
    <submittedName>
        <fullName evidence="2">Uncharacterized protein</fullName>
    </submittedName>
</protein>
<organism evidence="2 3">
    <name type="scientific">Escherichia coli</name>
    <dbReference type="NCBI Taxonomy" id="562"/>
    <lineage>
        <taxon>Bacteria</taxon>
        <taxon>Pseudomonadati</taxon>
        <taxon>Pseudomonadota</taxon>
        <taxon>Gammaproteobacteria</taxon>
        <taxon>Enterobacterales</taxon>
        <taxon>Enterobacteriaceae</taxon>
        <taxon>Escherichia</taxon>
    </lineage>
</organism>